<feature type="signal peptide" evidence="1">
    <location>
        <begin position="1"/>
        <end position="23"/>
    </location>
</feature>
<dbReference type="Proteomes" id="UP000179935">
    <property type="component" value="Unassembled WGS sequence"/>
</dbReference>
<dbReference type="EMBL" id="MLYP01000014">
    <property type="protein sequence ID" value="OIJ98049.1"/>
    <property type="molecule type" value="Genomic_DNA"/>
</dbReference>
<dbReference type="PROSITE" id="PS51257">
    <property type="entry name" value="PROKAR_LIPOPROTEIN"/>
    <property type="match status" value="1"/>
</dbReference>
<dbReference type="RefSeq" id="WP_071365222.1">
    <property type="nucleotide sequence ID" value="NZ_MLYP01000014.1"/>
</dbReference>
<dbReference type="STRING" id="1428652.BIV24_06680"/>
<evidence type="ECO:0000256" key="1">
    <source>
        <dbReference type="SAM" id="SignalP"/>
    </source>
</evidence>
<evidence type="ECO:0000259" key="2">
    <source>
        <dbReference type="Pfam" id="PF13349"/>
    </source>
</evidence>
<reference evidence="3 4" key="1">
    <citation type="submission" date="2016-10" db="EMBL/GenBank/DDBJ databases">
        <title>Genome sequence of Streptomyces sp. MUSC 93.</title>
        <authorList>
            <person name="Lee L.-H."/>
            <person name="Ser H.-L."/>
            <person name="Law J.W.-F."/>
        </authorList>
    </citation>
    <scope>NUCLEOTIDE SEQUENCE [LARGE SCALE GENOMIC DNA]</scope>
    <source>
        <strain evidence="3 4">MUSC 93</strain>
    </source>
</reference>
<evidence type="ECO:0000313" key="4">
    <source>
        <dbReference type="Proteomes" id="UP000179935"/>
    </source>
</evidence>
<keyword evidence="1" id="KW-0732">Signal</keyword>
<evidence type="ECO:0000313" key="3">
    <source>
        <dbReference type="EMBL" id="OIJ98049.1"/>
    </source>
</evidence>
<dbReference type="OrthoDB" id="4331847at2"/>
<proteinExistence type="predicted"/>
<gene>
    <name evidence="3" type="ORF">BIV24_06680</name>
</gene>
<protein>
    <recommendedName>
        <fullName evidence="2">DUF4097 domain-containing protein</fullName>
    </recommendedName>
</protein>
<feature type="chain" id="PRO_5038763324" description="DUF4097 domain-containing protein" evidence="1">
    <location>
        <begin position="24"/>
        <end position="243"/>
    </location>
</feature>
<dbReference type="AlphaFoldDB" id="A0A1S2PW50"/>
<feature type="domain" description="DUF4097" evidence="2">
    <location>
        <begin position="104"/>
        <end position="241"/>
    </location>
</feature>
<comment type="caution">
    <text evidence="3">The sequence shown here is derived from an EMBL/GenBank/DDBJ whole genome shotgun (WGS) entry which is preliminary data.</text>
</comment>
<name>A0A1S2PW50_9ACTN</name>
<dbReference type="InterPro" id="IPR025164">
    <property type="entry name" value="Toastrack_DUF4097"/>
</dbReference>
<accession>A0A1S2PW50</accession>
<keyword evidence="4" id="KW-1185">Reference proteome</keyword>
<organism evidence="3 4">
    <name type="scientific">Streptomyces colonosanans</name>
    <dbReference type="NCBI Taxonomy" id="1428652"/>
    <lineage>
        <taxon>Bacteria</taxon>
        <taxon>Bacillati</taxon>
        <taxon>Actinomycetota</taxon>
        <taxon>Actinomycetes</taxon>
        <taxon>Kitasatosporales</taxon>
        <taxon>Streptomycetaceae</taxon>
        <taxon>Streptomyces</taxon>
    </lineage>
</organism>
<dbReference type="Pfam" id="PF13349">
    <property type="entry name" value="DUF4097"/>
    <property type="match status" value="1"/>
</dbReference>
<sequence>MRQRLRCLAIVVAAGIAAGGLTACDQLKAESFQDDSTLSGKITSVRLEIGSGGATVNGTKGNGRLSLRRTVAYRGDRPQGASYRIEDGVLVLGGCGSHCSVTYIVDVPAGIPVSGKTSSGSVSVTRVGEVKVATSSGLIEMNDVSGPVEARTSNGRIRGRNIAGRRLQAKTSNGAIELSLATPQDVRAKTSNGHIDLTVPQAGYRVSAKNGNGSKNIDVTDDPSGRYRLDLTTSNGEIAVHHP</sequence>